<evidence type="ECO:0000256" key="3">
    <source>
        <dbReference type="ARBA" id="ARBA00023054"/>
    </source>
</evidence>
<keyword evidence="2" id="KW-0597">Phosphoprotein</keyword>
<dbReference type="GeneID" id="136799141"/>
<keyword evidence="3" id="KW-0175">Coiled coil</keyword>
<dbReference type="Pfam" id="PF02188">
    <property type="entry name" value="GoLoco"/>
    <property type="match status" value="1"/>
</dbReference>
<feature type="domain" description="Rap-GAP" evidence="5">
    <location>
        <begin position="305"/>
        <end position="521"/>
    </location>
</feature>
<feature type="region of interest" description="Disordered" evidence="4">
    <location>
        <begin position="706"/>
        <end position="776"/>
    </location>
</feature>
<name>A0A7M5V167_9CNID</name>
<evidence type="ECO:0000313" key="7">
    <source>
        <dbReference type="Proteomes" id="UP000594262"/>
    </source>
</evidence>
<reference evidence="6" key="1">
    <citation type="submission" date="2021-01" db="UniProtKB">
        <authorList>
            <consortium name="EnsemblMetazoa"/>
        </authorList>
    </citation>
    <scope>IDENTIFICATION</scope>
</reference>
<feature type="compositionally biased region" description="Low complexity" evidence="4">
    <location>
        <begin position="758"/>
        <end position="772"/>
    </location>
</feature>
<keyword evidence="1" id="KW-0343">GTPase activation</keyword>
<dbReference type="Proteomes" id="UP000594262">
    <property type="component" value="Unplaced"/>
</dbReference>
<dbReference type="PANTHER" id="PTHR15711">
    <property type="entry name" value="RAP GTPASE-ACTIVATING PROTEIN"/>
    <property type="match status" value="1"/>
</dbReference>
<dbReference type="InterPro" id="IPR003109">
    <property type="entry name" value="GoLoco_motif"/>
</dbReference>
<dbReference type="AlphaFoldDB" id="A0A7M5V167"/>
<feature type="region of interest" description="Disordered" evidence="4">
    <location>
        <begin position="570"/>
        <end position="656"/>
    </location>
</feature>
<dbReference type="GO" id="GO:0051056">
    <property type="term" value="P:regulation of small GTPase mediated signal transduction"/>
    <property type="evidence" value="ECO:0007669"/>
    <property type="project" value="InterPro"/>
</dbReference>
<dbReference type="Gene3D" id="3.40.50.11210">
    <property type="entry name" value="Rap/Ran-GAP"/>
    <property type="match status" value="1"/>
</dbReference>
<keyword evidence="7" id="KW-1185">Reference proteome</keyword>
<dbReference type="GO" id="GO:0005096">
    <property type="term" value="F:GTPase activator activity"/>
    <property type="evidence" value="ECO:0007669"/>
    <property type="project" value="UniProtKB-KW"/>
</dbReference>
<protein>
    <recommendedName>
        <fullName evidence="5">Rap-GAP domain-containing protein</fullName>
    </recommendedName>
</protein>
<dbReference type="InterPro" id="IPR050989">
    <property type="entry name" value="Rap1_Ran_GAP"/>
</dbReference>
<feature type="compositionally biased region" description="Low complexity" evidence="4">
    <location>
        <begin position="576"/>
        <end position="593"/>
    </location>
</feature>
<dbReference type="FunFam" id="3.40.50.11210:FF:000002">
    <property type="entry name" value="Signal-induced proliferation-associated 1-like protein 1"/>
    <property type="match status" value="1"/>
</dbReference>
<evidence type="ECO:0000256" key="4">
    <source>
        <dbReference type="SAM" id="MobiDB-lite"/>
    </source>
</evidence>
<feature type="compositionally biased region" description="Polar residues" evidence="4">
    <location>
        <begin position="734"/>
        <end position="750"/>
    </location>
</feature>
<sequence length="845" mass="96353">MSFSKFDKKLSEKLEKFSPKQIRRRDKFFKFDTLDRRNYAQYHNRRARRNAVTDLFQVTAFNSLSDVLSPIDSHATLMQEEFLDIISKFQGSRIDDQRTDLPAGLAKQQNLKLDSISSIMESTKEQKKKEPIQEVLACGKPYPMVVLPVEGDYWMEGTYHILSRDMYDRPIFPTIDRSRCVLDDDQTVYNYRRNFAGKEHTNYVGNDSKHGPVLMSVLLDSSQPVSERPAPSPPSAQMANPPQRPKEQFKVILRLKNKTIEKTISPSHFSSDCPGPREIMKYMLEDDVDVDRFHPVVVPRASEEIMRFDEHSVSNCYKIGVLHQKHGQISEEDYLQNPEETPALREFLDCIADRVDLKDFESYRGGLDVKHGQTGEHSYYTNYKEREVMFHVSSMIPYKPNDSQQLSRKRHIGNDVVSIVFQEENTPFCPNSIRSHFLHCFIVVQVENPNSEETYYKVSVAAKEGVPKFAPSLPNPCIFKRSDELKDFLLTKILNAENAAVKSEKFSALAERTRSMLLQGIVTDFIAKNEKMLDDDNLSNGSDNTDTHHVKSGSFLSTFRSAIYRSSQRSEQDNISISSSSSSLPSTLNGSHSLSLNDLNNFDSEEHRRKDMSMSTSPRPGRKTKKDKDKHSKKDRAKSAILSILPPVSHPISEQDFNDLASPTLLQISTKQSPTSSNSNLNEQPTSRPRTRSKFYTNQLFDEFEEPVTLTSTNQISPRCHTMSGGETRKENGSDPSIQQPKISITATTVTSSDEENNNANDPSPSSSSSTDTAKEEIEKLRAEIHKLKIDKMDLIRQNVIHQREIKKLNDKTQTNGDYRSLSLKHSYDPRKMYNATATTFAEFV</sequence>
<dbReference type="RefSeq" id="XP_066911940.1">
    <property type="nucleotide sequence ID" value="XM_067055839.1"/>
</dbReference>
<feature type="region of interest" description="Disordered" evidence="4">
    <location>
        <begin position="669"/>
        <end position="693"/>
    </location>
</feature>
<evidence type="ECO:0000256" key="1">
    <source>
        <dbReference type="ARBA" id="ARBA00022468"/>
    </source>
</evidence>
<dbReference type="SUPFAM" id="SSF111347">
    <property type="entry name" value="Rap/Ran-GAP"/>
    <property type="match status" value="1"/>
</dbReference>
<dbReference type="Pfam" id="PF21022">
    <property type="entry name" value="Rap-GAP_dimer"/>
    <property type="match status" value="2"/>
</dbReference>
<proteinExistence type="predicted"/>
<accession>A0A7M5V167</accession>
<evidence type="ECO:0000313" key="6">
    <source>
        <dbReference type="EnsemblMetazoa" id="CLYHEMP005837.5"/>
    </source>
</evidence>
<dbReference type="InterPro" id="IPR000331">
    <property type="entry name" value="Rap/Ran_GAP_dom"/>
</dbReference>
<dbReference type="InterPro" id="IPR035974">
    <property type="entry name" value="Rap/Ran-GAP_sf"/>
</dbReference>
<feature type="region of interest" description="Disordered" evidence="4">
    <location>
        <begin position="221"/>
        <end position="244"/>
    </location>
</feature>
<dbReference type="PROSITE" id="PS50085">
    <property type="entry name" value="RAPGAP"/>
    <property type="match status" value="1"/>
</dbReference>
<dbReference type="Pfam" id="PF02145">
    <property type="entry name" value="Rap_GAP"/>
    <property type="match status" value="1"/>
</dbReference>
<organism evidence="6 7">
    <name type="scientific">Clytia hemisphaerica</name>
    <dbReference type="NCBI Taxonomy" id="252671"/>
    <lineage>
        <taxon>Eukaryota</taxon>
        <taxon>Metazoa</taxon>
        <taxon>Cnidaria</taxon>
        <taxon>Hydrozoa</taxon>
        <taxon>Hydroidolina</taxon>
        <taxon>Leptothecata</taxon>
        <taxon>Obeliida</taxon>
        <taxon>Clytiidae</taxon>
        <taxon>Clytia</taxon>
    </lineage>
</organism>
<dbReference type="GO" id="GO:0005737">
    <property type="term" value="C:cytoplasm"/>
    <property type="evidence" value="ECO:0007669"/>
    <property type="project" value="TreeGrafter"/>
</dbReference>
<evidence type="ECO:0000259" key="5">
    <source>
        <dbReference type="PROSITE" id="PS50085"/>
    </source>
</evidence>
<dbReference type="PROSITE" id="PS50877">
    <property type="entry name" value="GOLOCO"/>
    <property type="match status" value="1"/>
</dbReference>
<dbReference type="EnsemblMetazoa" id="CLYHEMT005837.5">
    <property type="protein sequence ID" value="CLYHEMP005837.5"/>
    <property type="gene ID" value="CLYHEMG005837"/>
</dbReference>
<dbReference type="OrthoDB" id="2499658at2759"/>
<dbReference type="SMART" id="SM00390">
    <property type="entry name" value="GoLoco"/>
    <property type="match status" value="1"/>
</dbReference>
<dbReference type="PANTHER" id="PTHR15711:SF32">
    <property type="entry name" value="RAP GTPASE ACTIVATING PROTEIN 1, ISOFORM H"/>
    <property type="match status" value="1"/>
</dbReference>
<evidence type="ECO:0000256" key="2">
    <source>
        <dbReference type="ARBA" id="ARBA00022553"/>
    </source>
</evidence>